<feature type="transmembrane region" description="Helical" evidence="1">
    <location>
        <begin position="95"/>
        <end position="114"/>
    </location>
</feature>
<evidence type="ECO:0008006" key="4">
    <source>
        <dbReference type="Google" id="ProtNLM"/>
    </source>
</evidence>
<dbReference type="AlphaFoldDB" id="A0A9X7UVM8"/>
<feature type="transmembrane region" description="Helical" evidence="1">
    <location>
        <begin position="278"/>
        <end position="299"/>
    </location>
</feature>
<accession>A0A9X7UVM8</accession>
<dbReference type="Pfam" id="PF14897">
    <property type="entry name" value="EpsG"/>
    <property type="match status" value="1"/>
</dbReference>
<feature type="transmembrane region" description="Helical" evidence="1">
    <location>
        <begin position="305"/>
        <end position="321"/>
    </location>
</feature>
<organism evidence="2 3">
    <name type="scientific">Venatoribacter cucullus</name>
    <dbReference type="NCBI Taxonomy" id="2661630"/>
    <lineage>
        <taxon>Bacteria</taxon>
        <taxon>Pseudomonadati</taxon>
        <taxon>Pseudomonadota</taxon>
        <taxon>Gammaproteobacteria</taxon>
        <taxon>Oceanospirillales</taxon>
        <taxon>Oceanospirillaceae</taxon>
        <taxon>Venatoribacter</taxon>
    </lineage>
</organism>
<evidence type="ECO:0000313" key="2">
    <source>
        <dbReference type="EMBL" id="QQD23718.1"/>
    </source>
</evidence>
<keyword evidence="1" id="KW-0812">Transmembrane</keyword>
<dbReference type="RefSeq" id="WP_228346254.1">
    <property type="nucleotide sequence ID" value="NZ_CP046056.1"/>
</dbReference>
<feature type="transmembrane region" description="Helical" evidence="1">
    <location>
        <begin position="31"/>
        <end position="49"/>
    </location>
</feature>
<gene>
    <name evidence="2" type="ORF">GJQ55_04115</name>
</gene>
<dbReference type="EMBL" id="CP046056">
    <property type="protein sequence ID" value="QQD23718.1"/>
    <property type="molecule type" value="Genomic_DNA"/>
</dbReference>
<feature type="transmembrane region" description="Helical" evidence="1">
    <location>
        <begin position="328"/>
        <end position="345"/>
    </location>
</feature>
<keyword evidence="1" id="KW-0472">Membrane</keyword>
<feature type="transmembrane region" description="Helical" evidence="1">
    <location>
        <begin position="160"/>
        <end position="188"/>
    </location>
</feature>
<evidence type="ECO:0000313" key="3">
    <source>
        <dbReference type="Proteomes" id="UP000596074"/>
    </source>
</evidence>
<keyword evidence="3" id="KW-1185">Reference proteome</keyword>
<dbReference type="InterPro" id="IPR049458">
    <property type="entry name" value="EpsG-like"/>
</dbReference>
<sequence length="369" mass="42533">MATVIFYNFILLSSTFFVWASEKGRTRFDRWFLLGIAFLLVFVPAAIRYDIGTDYVNYLAIYEGTSATKTLEPYKFKEPLFYFVNWFYQSIDAHFQWVFATFAFIFTAVAFKAYPKKNAWLLHFLFFSMLWFFSFNGIRQAIALSFCLLALFNYFDKRYLWFAFLTVLASFFHQSALLITLAGVIALIPLPNFLKNKVSPLVILGVLAIALFSTSLLLSYMEQILNLIGLTKYANYFNSTRHFIPRGFGTGLGVLAKVLFSIFIISNIKSFVDINKNYWLLIILIALYALGVVLANQIIIFGRMADTFVVAQILGAYLLWTLPRNKKLNRLVVSIFMLFLILSFTKDGFGIETSYADPKRNPYQTIFSE</sequence>
<feature type="transmembrane region" description="Helical" evidence="1">
    <location>
        <begin position="6"/>
        <end position="22"/>
    </location>
</feature>
<reference evidence="2 3" key="1">
    <citation type="submission" date="2019-11" db="EMBL/GenBank/DDBJ databases">
        <title>Venatorbacter sp. nov. a predator of Campylobacter and other Gram-negative bacteria.</title>
        <authorList>
            <person name="Saeedi A."/>
            <person name="Cummings N.J."/>
            <person name="Connerton I.F."/>
            <person name="Connerton P.L."/>
        </authorList>
    </citation>
    <scope>NUCLEOTIDE SEQUENCE [LARGE SCALE GENOMIC DNA]</scope>
    <source>
        <strain evidence="2">XL5</strain>
    </source>
</reference>
<feature type="transmembrane region" description="Helical" evidence="1">
    <location>
        <begin position="243"/>
        <end position="266"/>
    </location>
</feature>
<feature type="transmembrane region" description="Helical" evidence="1">
    <location>
        <begin position="200"/>
        <end position="221"/>
    </location>
</feature>
<dbReference type="KEGG" id="vcw:GJQ55_04115"/>
<proteinExistence type="predicted"/>
<evidence type="ECO:0000256" key="1">
    <source>
        <dbReference type="SAM" id="Phobius"/>
    </source>
</evidence>
<feature type="transmembrane region" description="Helical" evidence="1">
    <location>
        <begin position="121"/>
        <end position="154"/>
    </location>
</feature>
<name>A0A9X7UVM8_9GAMM</name>
<dbReference type="Proteomes" id="UP000596074">
    <property type="component" value="Chromosome"/>
</dbReference>
<protein>
    <recommendedName>
        <fullName evidence="4">EpsG family protein</fullName>
    </recommendedName>
</protein>
<keyword evidence="1" id="KW-1133">Transmembrane helix</keyword>